<evidence type="ECO:0000313" key="3">
    <source>
        <dbReference type="Proteomes" id="UP001208570"/>
    </source>
</evidence>
<sequence>MKKAEAVMEKHSQVNSPIIREKVGDALQNSVEPPP</sequence>
<accession>A0AAD9IRU8</accession>
<reference evidence="2" key="1">
    <citation type="journal article" date="2023" name="Mol. Biol. Evol.">
        <title>Third-Generation Sequencing Reveals the Adaptive Role of the Epigenome in Three Deep-Sea Polychaetes.</title>
        <authorList>
            <person name="Perez M."/>
            <person name="Aroh O."/>
            <person name="Sun Y."/>
            <person name="Lan Y."/>
            <person name="Juniper S.K."/>
            <person name="Young C.R."/>
            <person name="Angers B."/>
            <person name="Qian P.Y."/>
        </authorList>
    </citation>
    <scope>NUCLEOTIDE SEQUENCE</scope>
    <source>
        <strain evidence="2">P08H-3</strain>
    </source>
</reference>
<dbReference type="EMBL" id="JAODUP010001739">
    <property type="protein sequence ID" value="KAK2139519.1"/>
    <property type="molecule type" value="Genomic_DNA"/>
</dbReference>
<dbReference type="Proteomes" id="UP001208570">
    <property type="component" value="Unassembled WGS sequence"/>
</dbReference>
<keyword evidence="3" id="KW-1185">Reference proteome</keyword>
<feature type="compositionally biased region" description="Basic and acidic residues" evidence="1">
    <location>
        <begin position="1"/>
        <end position="12"/>
    </location>
</feature>
<evidence type="ECO:0000256" key="1">
    <source>
        <dbReference type="SAM" id="MobiDB-lite"/>
    </source>
</evidence>
<protein>
    <submittedName>
        <fullName evidence="2">Uncharacterized protein</fullName>
    </submittedName>
</protein>
<proteinExistence type="predicted"/>
<name>A0AAD9IRU8_9ANNE</name>
<gene>
    <name evidence="2" type="ORF">LSH36_1738g00010</name>
</gene>
<feature type="region of interest" description="Disordered" evidence="1">
    <location>
        <begin position="1"/>
        <end position="35"/>
    </location>
</feature>
<dbReference type="AlphaFoldDB" id="A0AAD9IRU8"/>
<organism evidence="2 3">
    <name type="scientific">Paralvinella palmiformis</name>
    <dbReference type="NCBI Taxonomy" id="53620"/>
    <lineage>
        <taxon>Eukaryota</taxon>
        <taxon>Metazoa</taxon>
        <taxon>Spiralia</taxon>
        <taxon>Lophotrochozoa</taxon>
        <taxon>Annelida</taxon>
        <taxon>Polychaeta</taxon>
        <taxon>Sedentaria</taxon>
        <taxon>Canalipalpata</taxon>
        <taxon>Terebellida</taxon>
        <taxon>Terebelliformia</taxon>
        <taxon>Alvinellidae</taxon>
        <taxon>Paralvinella</taxon>
    </lineage>
</organism>
<comment type="caution">
    <text evidence="2">The sequence shown here is derived from an EMBL/GenBank/DDBJ whole genome shotgun (WGS) entry which is preliminary data.</text>
</comment>
<evidence type="ECO:0000313" key="2">
    <source>
        <dbReference type="EMBL" id="KAK2139519.1"/>
    </source>
</evidence>